<feature type="domain" description="DUF1540" evidence="1">
    <location>
        <begin position="5"/>
        <end position="40"/>
    </location>
</feature>
<accession>A0A1I1QW44</accession>
<dbReference type="Pfam" id="PF07561">
    <property type="entry name" value="DUF1540"/>
    <property type="match status" value="2"/>
</dbReference>
<dbReference type="OrthoDB" id="1754178at2"/>
<evidence type="ECO:0000259" key="1">
    <source>
        <dbReference type="Pfam" id="PF07561"/>
    </source>
</evidence>
<name>A0A1I1QW44_9CLOT</name>
<keyword evidence="3" id="KW-1185">Reference proteome</keyword>
<evidence type="ECO:0000313" key="2">
    <source>
        <dbReference type="EMBL" id="SFD22270.1"/>
    </source>
</evidence>
<reference evidence="2 3" key="1">
    <citation type="submission" date="2016-10" db="EMBL/GenBank/DDBJ databases">
        <authorList>
            <person name="de Groot N.N."/>
        </authorList>
    </citation>
    <scope>NUCLEOTIDE SEQUENCE [LARGE SCALE GENOMIC DNA]</scope>
    <source>
        <strain evidence="2 3">DSM 12992</strain>
    </source>
</reference>
<organism evidence="2 3">
    <name type="scientific">Clostridium uliginosum</name>
    <dbReference type="NCBI Taxonomy" id="119641"/>
    <lineage>
        <taxon>Bacteria</taxon>
        <taxon>Bacillati</taxon>
        <taxon>Bacillota</taxon>
        <taxon>Clostridia</taxon>
        <taxon>Eubacteriales</taxon>
        <taxon>Clostridiaceae</taxon>
        <taxon>Clostridium</taxon>
    </lineage>
</organism>
<dbReference type="AlphaFoldDB" id="A0A1I1QW44"/>
<dbReference type="EMBL" id="FOMG01000025">
    <property type="protein sequence ID" value="SFD22270.1"/>
    <property type="molecule type" value="Genomic_DNA"/>
</dbReference>
<protein>
    <recommendedName>
        <fullName evidence="1">DUF1540 domain-containing protein</fullName>
    </recommendedName>
</protein>
<evidence type="ECO:0000313" key="3">
    <source>
        <dbReference type="Proteomes" id="UP000199263"/>
    </source>
</evidence>
<feature type="domain" description="DUF1540" evidence="1">
    <location>
        <begin position="79"/>
        <end position="117"/>
    </location>
</feature>
<proteinExistence type="predicted"/>
<dbReference type="Proteomes" id="UP000199263">
    <property type="component" value="Unassembled WGS sequence"/>
</dbReference>
<dbReference type="RefSeq" id="WP_090093188.1">
    <property type="nucleotide sequence ID" value="NZ_FOMG01000025.1"/>
</dbReference>
<sequence>MTKLNCSARNCANNQQGMCGAGYIMIEGAEAQSSLQTYCSNYREGSSTYEAQSMAGNGYMASLMQAFSSIDNVGMNPDVNCHATNCFYNLNGKCEARNVSILMDSSQGELNAKCQTFVR</sequence>
<dbReference type="InterPro" id="IPR011437">
    <property type="entry name" value="DUF1540"/>
</dbReference>
<gene>
    <name evidence="2" type="ORF">SAMN05421842_12538</name>
</gene>